<proteinExistence type="predicted"/>
<keyword evidence="1" id="KW-0540">Nuclease</keyword>
<organism evidence="1">
    <name type="scientific">Oceaniferula spumae</name>
    <dbReference type="NCBI Taxonomy" id="2979115"/>
    <lineage>
        <taxon>Bacteria</taxon>
        <taxon>Pseudomonadati</taxon>
        <taxon>Verrucomicrobiota</taxon>
        <taxon>Verrucomicrobiia</taxon>
        <taxon>Verrucomicrobiales</taxon>
        <taxon>Verrucomicrobiaceae</taxon>
        <taxon>Oceaniferula</taxon>
    </lineage>
</organism>
<gene>
    <name evidence="1" type="ORF">NT6N_25750</name>
</gene>
<accession>A0AAT9FNK5</accession>
<dbReference type="REBASE" id="843886">
    <property type="entry name" value="VbaNT6NORF25740P"/>
</dbReference>
<dbReference type="Pfam" id="PF09517">
    <property type="entry name" value="RE_Eco29kI"/>
    <property type="match status" value="1"/>
</dbReference>
<dbReference type="EMBL" id="AP026866">
    <property type="protein sequence ID" value="BDS07535.1"/>
    <property type="molecule type" value="Genomic_DNA"/>
</dbReference>
<dbReference type="KEGG" id="osu:NT6N_25750"/>
<evidence type="ECO:0000313" key="1">
    <source>
        <dbReference type="EMBL" id="BDS07535.1"/>
    </source>
</evidence>
<reference evidence="1" key="1">
    <citation type="submission" date="2024-07" db="EMBL/GenBank/DDBJ databases">
        <title>Complete genome sequence of Verrucomicrobiaceae bacterium NT6N.</title>
        <authorList>
            <person name="Huang C."/>
            <person name="Takami H."/>
            <person name="Hamasaki K."/>
        </authorList>
    </citation>
    <scope>NUCLEOTIDE SEQUENCE</scope>
    <source>
        <strain evidence="1">NT6N</strain>
    </source>
</reference>
<keyword evidence="1" id="KW-0378">Hydrolase</keyword>
<dbReference type="GO" id="GO:0004519">
    <property type="term" value="F:endonuclease activity"/>
    <property type="evidence" value="ECO:0007669"/>
    <property type="project" value="UniProtKB-KW"/>
</dbReference>
<protein>
    <submittedName>
        <fullName evidence="1">Type II restriction-modification system endonuclease</fullName>
    </submittedName>
</protein>
<name>A0AAT9FNK5_9BACT</name>
<keyword evidence="1" id="KW-0255">Endonuclease</keyword>
<dbReference type="InterPro" id="IPR018575">
    <property type="entry name" value="Restrct_endonuc_II_Eco29kI"/>
</dbReference>
<dbReference type="AlphaFoldDB" id="A0AAT9FNK5"/>
<sequence>MKPYNPLEKENLGKSVADSLISRPAVPINAVEPFNGAGVYVIYYHGDYPAYSKLKEWNLTEDGPHVPIYIGKAVPTGGRKGNVDPEVSAKGTSLYRRLEEHRGSIEQAENLDTADFLCRHLVVDDIWIPLGESLLIKRHRPIWNSLIDGFGNHDPGRGRYKGARPSWDTLHPGRAWAGKCAPSKLNIEQIQELIGNYWENYHREF</sequence>